<keyword evidence="3" id="KW-0328">Glycosyltransferase</keyword>
<feature type="region of interest" description="Disordered" evidence="8">
    <location>
        <begin position="678"/>
        <end position="708"/>
    </location>
</feature>
<evidence type="ECO:0000256" key="3">
    <source>
        <dbReference type="ARBA" id="ARBA00022676"/>
    </source>
</evidence>
<feature type="compositionally biased region" description="Low complexity" evidence="8">
    <location>
        <begin position="560"/>
        <end position="570"/>
    </location>
</feature>
<evidence type="ECO:0000256" key="9">
    <source>
        <dbReference type="SAM" id="Phobius"/>
    </source>
</evidence>
<organism evidence="12 13">
    <name type="scientific">Streptomyces paromomycinus</name>
    <name type="common">Streptomyces rimosus subsp. paromomycinus</name>
    <dbReference type="NCBI Taxonomy" id="92743"/>
    <lineage>
        <taxon>Bacteria</taxon>
        <taxon>Bacillati</taxon>
        <taxon>Actinomycetota</taxon>
        <taxon>Actinomycetes</taxon>
        <taxon>Kitasatosporales</taxon>
        <taxon>Streptomycetaceae</taxon>
        <taxon>Streptomyces</taxon>
    </lineage>
</organism>
<feature type="domain" description="Glycosyltransferase RgtA/B/C/D-like" evidence="10">
    <location>
        <begin position="107"/>
        <end position="260"/>
    </location>
</feature>
<dbReference type="GO" id="GO:0016763">
    <property type="term" value="F:pentosyltransferase activity"/>
    <property type="evidence" value="ECO:0007669"/>
    <property type="project" value="TreeGrafter"/>
</dbReference>
<feature type="transmembrane region" description="Helical" evidence="9">
    <location>
        <begin position="475"/>
        <end position="493"/>
    </location>
</feature>
<dbReference type="GO" id="GO:0005886">
    <property type="term" value="C:plasma membrane"/>
    <property type="evidence" value="ECO:0007669"/>
    <property type="project" value="UniProtKB-SubCell"/>
</dbReference>
<feature type="region of interest" description="Disordered" evidence="8">
    <location>
        <begin position="313"/>
        <end position="337"/>
    </location>
</feature>
<evidence type="ECO:0000256" key="5">
    <source>
        <dbReference type="ARBA" id="ARBA00022692"/>
    </source>
</evidence>
<feature type="transmembrane region" description="Helical" evidence="9">
    <location>
        <begin position="246"/>
        <end position="266"/>
    </location>
</feature>
<evidence type="ECO:0000259" key="10">
    <source>
        <dbReference type="Pfam" id="PF13231"/>
    </source>
</evidence>
<feature type="transmembrane region" description="Helical" evidence="9">
    <location>
        <begin position="45"/>
        <end position="63"/>
    </location>
</feature>
<evidence type="ECO:0000256" key="4">
    <source>
        <dbReference type="ARBA" id="ARBA00022679"/>
    </source>
</evidence>
<feature type="transmembrane region" description="Helical" evidence="9">
    <location>
        <begin position="505"/>
        <end position="523"/>
    </location>
</feature>
<keyword evidence="6 9" id="KW-1133">Transmembrane helix</keyword>
<evidence type="ECO:0000256" key="6">
    <source>
        <dbReference type="ARBA" id="ARBA00022989"/>
    </source>
</evidence>
<keyword evidence="5 9" id="KW-0812">Transmembrane</keyword>
<feature type="transmembrane region" description="Helical" evidence="9">
    <location>
        <begin position="357"/>
        <end position="377"/>
    </location>
</feature>
<dbReference type="RefSeq" id="WP_125057722.1">
    <property type="nucleotide sequence ID" value="NZ_BHZD01000001.1"/>
</dbReference>
<feature type="domain" description="Putative mannosyltransferase YkcA/B-like C-terminal" evidence="11">
    <location>
        <begin position="575"/>
        <end position="671"/>
    </location>
</feature>
<evidence type="ECO:0000313" key="12">
    <source>
        <dbReference type="EMBL" id="GCD47664.1"/>
    </source>
</evidence>
<dbReference type="Pfam" id="PF24878">
    <property type="entry name" value="YkcB_C"/>
    <property type="match status" value="1"/>
</dbReference>
<dbReference type="InterPro" id="IPR038731">
    <property type="entry name" value="RgtA/B/C-like"/>
</dbReference>
<dbReference type="Proteomes" id="UP000286746">
    <property type="component" value="Unassembled WGS sequence"/>
</dbReference>
<dbReference type="PANTHER" id="PTHR33908:SF3">
    <property type="entry name" value="UNDECAPRENYL PHOSPHATE-ALPHA-4-AMINO-4-DEOXY-L-ARABINOSE ARABINOSYL TRANSFERASE"/>
    <property type="match status" value="1"/>
</dbReference>
<evidence type="ECO:0000313" key="13">
    <source>
        <dbReference type="Proteomes" id="UP000286746"/>
    </source>
</evidence>
<feature type="transmembrane region" description="Helical" evidence="9">
    <location>
        <begin position="414"/>
        <end position="435"/>
    </location>
</feature>
<keyword evidence="4 12" id="KW-0808">Transferase</keyword>
<comment type="subcellular location">
    <subcellularLocation>
        <location evidence="1">Cell membrane</location>
        <topology evidence="1">Multi-pass membrane protein</topology>
    </subcellularLocation>
</comment>
<feature type="transmembrane region" description="Helical" evidence="9">
    <location>
        <begin position="147"/>
        <end position="163"/>
    </location>
</feature>
<evidence type="ECO:0000256" key="7">
    <source>
        <dbReference type="ARBA" id="ARBA00023136"/>
    </source>
</evidence>
<dbReference type="Pfam" id="PF13231">
    <property type="entry name" value="PMT_2"/>
    <property type="match status" value="1"/>
</dbReference>
<sequence length="708" mass="74262">MPAFPASPSPCEPSATTTALACIASPRRPRRRVEFWRSPEGQPPWARPVLLGIAALAGLLYAWNITSSGLAPYYSVAARSMTESWKAFLFTAYDPAATLTLDKIGGFLWPQALSARLFGFHDWALTLPQCLEGVISALVLFRVVRRWQGPAAGLLAAALFTLTPVTASLFGHAIPDAALIMCLLLAADQGHKALYTGRLGPLLLAAVWVGLAFQAKMLQAWLIAPALALAYLTTAPVTLRRRLARLLTATTVMTAVSLSWALMMTFTPKDTRPYADGTTNNSASSMVFEYNGFGRLGKPDGAGARTGAAISQARGAKSGGTGGTSGTGTAAANGNPRAVSGSDAGNYAWHKLLTVRLAAQIGWLYPLALIGLAFGLLRRERPRTVRTRAGWVLWGTWLLTTAAVLSVTPVPHTAYAAALAPALAALSAAGIAVLWRAHRADGSTRLLRTALPATIAVQAAWAVVLVLHHPGFAPWLPPLIVTAALLGSTALVLRGKARRHRLPAIGLAVGCLAMFAAPATWSLSVLDTRYAGSAFDAHAGPDGPGSPSRVSPSDGPPQPSTSSSQQRLSPAQRRLLDYVQEHNGPAAYTLSSGPGWARSRGILATGLPVLPLGGASGQVPSVTLGEYRRLVASGKLRFALLYPQDRSSQGVADTGAPATENEKIDAWVRAHCRKVDPRAYGGEPAPATSSGDRSGPLGSLYDCSTAAS</sequence>
<keyword evidence="7 9" id="KW-0472">Membrane</keyword>
<dbReference type="EMBL" id="BHZD01000001">
    <property type="protein sequence ID" value="GCD47664.1"/>
    <property type="molecule type" value="Genomic_DNA"/>
</dbReference>
<keyword evidence="2" id="KW-1003">Cell membrane</keyword>
<dbReference type="InterPro" id="IPR056785">
    <property type="entry name" value="YkcA/B-like_C"/>
</dbReference>
<feature type="region of interest" description="Disordered" evidence="8">
    <location>
        <begin position="537"/>
        <end position="571"/>
    </location>
</feature>
<feature type="transmembrane region" description="Helical" evidence="9">
    <location>
        <begin position="447"/>
        <end position="469"/>
    </location>
</feature>
<proteinExistence type="predicted"/>
<dbReference type="GO" id="GO:0010041">
    <property type="term" value="P:response to iron(III) ion"/>
    <property type="evidence" value="ECO:0007669"/>
    <property type="project" value="TreeGrafter"/>
</dbReference>
<comment type="caution">
    <text evidence="12">The sequence shown here is derived from an EMBL/GenBank/DDBJ whole genome shotgun (WGS) entry which is preliminary data.</text>
</comment>
<evidence type="ECO:0000259" key="11">
    <source>
        <dbReference type="Pfam" id="PF24878"/>
    </source>
</evidence>
<name>A0A401WE88_STREY</name>
<dbReference type="GO" id="GO:0009103">
    <property type="term" value="P:lipopolysaccharide biosynthetic process"/>
    <property type="evidence" value="ECO:0007669"/>
    <property type="project" value="UniProtKB-ARBA"/>
</dbReference>
<evidence type="ECO:0000256" key="1">
    <source>
        <dbReference type="ARBA" id="ARBA00004651"/>
    </source>
</evidence>
<dbReference type="AlphaFoldDB" id="A0A401WE88"/>
<accession>A0A401WE88</accession>
<protein>
    <submittedName>
        <fullName evidence="12">Glycosyl transferase</fullName>
    </submittedName>
</protein>
<dbReference type="InterPro" id="IPR050297">
    <property type="entry name" value="LipidA_mod_glycosyltrf_83"/>
</dbReference>
<feature type="transmembrane region" description="Helical" evidence="9">
    <location>
        <begin position="221"/>
        <end position="239"/>
    </location>
</feature>
<feature type="compositionally biased region" description="Gly residues" evidence="8">
    <location>
        <begin position="317"/>
        <end position="326"/>
    </location>
</feature>
<evidence type="ECO:0000256" key="2">
    <source>
        <dbReference type="ARBA" id="ARBA00022475"/>
    </source>
</evidence>
<dbReference type="PANTHER" id="PTHR33908">
    <property type="entry name" value="MANNOSYLTRANSFERASE YKCB-RELATED"/>
    <property type="match status" value="1"/>
</dbReference>
<feature type="transmembrane region" description="Helical" evidence="9">
    <location>
        <begin position="389"/>
        <end position="408"/>
    </location>
</feature>
<reference evidence="12 13" key="1">
    <citation type="submission" date="2018-11" db="EMBL/GenBank/DDBJ databases">
        <title>Whole genome sequence of Streptomyces paromomycinus NBRC 15454(T).</title>
        <authorList>
            <person name="Komaki H."/>
            <person name="Tamura T."/>
        </authorList>
    </citation>
    <scope>NUCLEOTIDE SEQUENCE [LARGE SCALE GENOMIC DNA]</scope>
    <source>
        <strain evidence="12 13">NBRC 15454</strain>
    </source>
</reference>
<keyword evidence="13" id="KW-1185">Reference proteome</keyword>
<gene>
    <name evidence="12" type="ORF">GKJPGBOP_07457</name>
</gene>
<evidence type="ECO:0000256" key="8">
    <source>
        <dbReference type="SAM" id="MobiDB-lite"/>
    </source>
</evidence>